<keyword evidence="6 10" id="KW-0808">Transferase</keyword>
<evidence type="ECO:0000313" key="11">
    <source>
        <dbReference type="Proteomes" id="UP000005309"/>
    </source>
</evidence>
<dbReference type="CDD" id="cd00610">
    <property type="entry name" value="OAT_like"/>
    <property type="match status" value="1"/>
</dbReference>
<evidence type="ECO:0000256" key="5">
    <source>
        <dbReference type="ARBA" id="ARBA00022576"/>
    </source>
</evidence>
<evidence type="ECO:0000313" key="10">
    <source>
        <dbReference type="EMBL" id="EEQ48496.1"/>
    </source>
</evidence>
<evidence type="ECO:0000256" key="7">
    <source>
        <dbReference type="ARBA" id="ARBA00022898"/>
    </source>
</evidence>
<dbReference type="InterPro" id="IPR049704">
    <property type="entry name" value="Aminotrans_3_PPA_site"/>
</dbReference>
<evidence type="ECO:0000256" key="3">
    <source>
        <dbReference type="ARBA" id="ARBA00011881"/>
    </source>
</evidence>
<comment type="caution">
    <text evidence="10">The sequence shown here is derived from an EMBL/GenBank/DDBJ whole genome shotgun (WGS) entry which is preliminary data.</text>
</comment>
<dbReference type="AlphaFoldDB" id="C4V3S7"/>
<dbReference type="Pfam" id="PF00202">
    <property type="entry name" value="Aminotran_3"/>
    <property type="match status" value="1"/>
</dbReference>
<gene>
    <name evidence="10" type="primary">agt3</name>
    <name evidence="10" type="ORF">HMPREF0908_1171</name>
</gene>
<reference evidence="10 11" key="1">
    <citation type="submission" date="2009-04" db="EMBL/GenBank/DDBJ databases">
        <authorList>
            <person name="Qin X."/>
            <person name="Bachman B."/>
            <person name="Battles P."/>
            <person name="Bell A."/>
            <person name="Bess C."/>
            <person name="Bickham C."/>
            <person name="Chaboub L."/>
            <person name="Chen D."/>
            <person name="Coyle M."/>
            <person name="Deiros D.R."/>
            <person name="Dinh H."/>
            <person name="Forbes L."/>
            <person name="Fowler G."/>
            <person name="Francisco L."/>
            <person name="Fu Q."/>
            <person name="Gubbala S."/>
            <person name="Hale W."/>
            <person name="Han Y."/>
            <person name="Hemphill L."/>
            <person name="Highlander S.K."/>
            <person name="Hirani K."/>
            <person name="Hogues M."/>
            <person name="Jackson L."/>
            <person name="Jakkamsetti A."/>
            <person name="Javaid M."/>
            <person name="Jiang H."/>
            <person name="Korchina V."/>
            <person name="Kovar C."/>
            <person name="Lara F."/>
            <person name="Lee S."/>
            <person name="Mata R."/>
            <person name="Mathew T."/>
            <person name="Moen C."/>
            <person name="Morales K."/>
            <person name="Munidasa M."/>
            <person name="Nazareth L."/>
            <person name="Ngo R."/>
            <person name="Nguyen L."/>
            <person name="Okwuonu G."/>
            <person name="Ongeri F."/>
            <person name="Patil S."/>
            <person name="Petrosino J."/>
            <person name="Pham C."/>
            <person name="Pham P."/>
            <person name="Pu L.-L."/>
            <person name="Puazo M."/>
            <person name="Raj R."/>
            <person name="Reid J."/>
            <person name="Rouhana J."/>
            <person name="Saada N."/>
            <person name="Shang Y."/>
            <person name="Simmons D."/>
            <person name="Thornton R."/>
            <person name="Warren J."/>
            <person name="Weissenberger G."/>
            <person name="Zhang J."/>
            <person name="Zhang L."/>
            <person name="Zhou C."/>
            <person name="Zhu D."/>
            <person name="Muzny D."/>
            <person name="Worley K."/>
            <person name="Gibbs R."/>
        </authorList>
    </citation>
    <scope>NUCLEOTIDE SEQUENCE [LARGE SCALE GENOMIC DNA]</scope>
    <source>
        <strain evidence="10 11">ATCC 43531</strain>
    </source>
</reference>
<dbReference type="InterPro" id="IPR015422">
    <property type="entry name" value="PyrdxlP-dep_Trfase_small"/>
</dbReference>
<evidence type="ECO:0000256" key="9">
    <source>
        <dbReference type="RuleBase" id="RU003560"/>
    </source>
</evidence>
<dbReference type="Gene3D" id="3.40.640.10">
    <property type="entry name" value="Type I PLP-dependent aspartate aminotransferase-like (Major domain)"/>
    <property type="match status" value="1"/>
</dbReference>
<evidence type="ECO:0000256" key="4">
    <source>
        <dbReference type="ARBA" id="ARBA00013049"/>
    </source>
</evidence>
<dbReference type="Proteomes" id="UP000005309">
    <property type="component" value="Unassembled WGS sequence"/>
</dbReference>
<dbReference type="OrthoDB" id="3034088at2"/>
<dbReference type="SUPFAM" id="SSF53383">
    <property type="entry name" value="PLP-dependent transferases"/>
    <property type="match status" value="1"/>
</dbReference>
<sequence>MATDSISEHSYIGAAAILEKKKKYIMPCLGHFYSDPRQIVRGSMQYLYDSEGRAYLDCFAGVSVINCGHCNPEINAAVTEQVNTLQHVCNIYLTENFVNLAEQLARITPGALQKSFFCSTGTEANEGAALLAEIATGSSEFIALRSGLHGRTKLTMSLTGIAMWRTDPNPVGGISFAPNPYCYRCPMGKEYPACDLACANMVEDIIRTVTSGRPAAFIAETIQGNAGIVVPPPGYFKRIKEILTHFGTLFIADEVQTGFARTGRMFGIEHYDVQPDIMTMAKALGNGAPISAFIATPTVADKYKKPGASTLGGNPVSSTAGLGVIRYIESHDLMGNAEQRGAQLRAGLQEIAARHPIIGDIRGLGLMVGAEFVHADKSPAPAELDTVLEELKNRGFIVGKNGIARNVMAFQPPLIITEQNISDVLNAVEIILTEKGL</sequence>
<organism evidence="10 11">
    <name type="scientific">Selenomonas flueggei ATCC 43531</name>
    <dbReference type="NCBI Taxonomy" id="638302"/>
    <lineage>
        <taxon>Bacteria</taxon>
        <taxon>Bacillati</taxon>
        <taxon>Bacillota</taxon>
        <taxon>Negativicutes</taxon>
        <taxon>Selenomonadales</taxon>
        <taxon>Selenomonadaceae</taxon>
        <taxon>Selenomonas</taxon>
    </lineage>
</organism>
<dbReference type="InterPro" id="IPR005814">
    <property type="entry name" value="Aminotrans_3"/>
</dbReference>
<evidence type="ECO:0000256" key="2">
    <source>
        <dbReference type="ARBA" id="ARBA00008954"/>
    </source>
</evidence>
<dbReference type="PIRSF" id="PIRSF000521">
    <property type="entry name" value="Transaminase_4ab_Lys_Orn"/>
    <property type="match status" value="1"/>
</dbReference>
<keyword evidence="5 10" id="KW-0032">Aminotransferase</keyword>
<dbReference type="Gene3D" id="3.90.1150.10">
    <property type="entry name" value="Aspartate Aminotransferase, domain 1"/>
    <property type="match status" value="1"/>
</dbReference>
<accession>C4V3S7</accession>
<proteinExistence type="inferred from homology"/>
<comment type="subunit">
    <text evidence="3">Homotetramer.</text>
</comment>
<protein>
    <recommendedName>
        <fullName evidence="4">alanine--glyoxylate transaminase</fullName>
        <ecNumber evidence="4">2.6.1.44</ecNumber>
    </recommendedName>
</protein>
<dbReference type="PROSITE" id="PS00600">
    <property type="entry name" value="AA_TRANSFER_CLASS_3"/>
    <property type="match status" value="1"/>
</dbReference>
<dbReference type="GO" id="GO:0008453">
    <property type="term" value="F:alanine-glyoxylate transaminase activity"/>
    <property type="evidence" value="ECO:0007669"/>
    <property type="project" value="UniProtKB-EC"/>
</dbReference>
<dbReference type="InterPro" id="IPR015421">
    <property type="entry name" value="PyrdxlP-dep_Trfase_major"/>
</dbReference>
<dbReference type="EC" id="2.6.1.44" evidence="4"/>
<dbReference type="PANTHER" id="PTHR45688:SF3">
    <property type="entry name" value="ALANINE--GLYOXYLATE AMINOTRANSFERASE 2, MITOCHONDRIAL"/>
    <property type="match status" value="1"/>
</dbReference>
<dbReference type="FunFam" id="3.40.640.10:FF:000004">
    <property type="entry name" value="Acetylornithine aminotransferase"/>
    <property type="match status" value="1"/>
</dbReference>
<dbReference type="STRING" id="638302.HMPREF0908_1171"/>
<dbReference type="eggNOG" id="COG0160">
    <property type="taxonomic scope" value="Bacteria"/>
</dbReference>
<comment type="similarity">
    <text evidence="2 9">Belongs to the class-III pyridoxal-phosphate-dependent aminotransferase family.</text>
</comment>
<evidence type="ECO:0000256" key="8">
    <source>
        <dbReference type="ARBA" id="ARBA00022946"/>
    </source>
</evidence>
<dbReference type="EMBL" id="ACLA01000018">
    <property type="protein sequence ID" value="EEQ48496.1"/>
    <property type="molecule type" value="Genomic_DNA"/>
</dbReference>
<name>C4V3S7_9FIRM</name>
<keyword evidence="7 9" id="KW-0663">Pyridoxal phosphate</keyword>
<keyword evidence="8" id="KW-0809">Transit peptide</keyword>
<dbReference type="GO" id="GO:0030170">
    <property type="term" value="F:pyridoxal phosphate binding"/>
    <property type="evidence" value="ECO:0007669"/>
    <property type="project" value="InterPro"/>
</dbReference>
<evidence type="ECO:0000256" key="1">
    <source>
        <dbReference type="ARBA" id="ARBA00001933"/>
    </source>
</evidence>
<dbReference type="RefSeq" id="WP_006689905.1">
    <property type="nucleotide sequence ID" value="NZ_GG694006.1"/>
</dbReference>
<dbReference type="InterPro" id="IPR015424">
    <property type="entry name" value="PyrdxlP-dep_Trfase"/>
</dbReference>
<keyword evidence="11" id="KW-1185">Reference proteome</keyword>
<evidence type="ECO:0000256" key="6">
    <source>
        <dbReference type="ARBA" id="ARBA00022679"/>
    </source>
</evidence>
<comment type="cofactor">
    <cofactor evidence="1">
        <name>pyridoxal 5'-phosphate</name>
        <dbReference type="ChEBI" id="CHEBI:597326"/>
    </cofactor>
</comment>
<dbReference type="PANTHER" id="PTHR45688">
    <property type="match status" value="1"/>
</dbReference>
<dbReference type="HOGENOM" id="CLU_016922_10_0_9"/>